<sequence length="151" mass="17479">MRAHNRPRKFSEQMLNKLRYYLSSRRAVRIAPQPLHGLLRMYGQESPQSEQKGLEKKKKRKADADTFPTSQSREDRYASCGPRVQERGVRSSSSQRFTSVTAAVPVQKVRNQIVHVGNQKSDPEELCRRVTCPGLVAFNSFRRERKPMDDF</sequence>
<dbReference type="GeneID" id="66103499"/>
<feature type="compositionally biased region" description="Polar residues" evidence="1">
    <location>
        <begin position="90"/>
        <end position="100"/>
    </location>
</feature>
<comment type="caution">
    <text evidence="2">The sequence shown here is derived from an EMBL/GenBank/DDBJ whole genome shotgun (WGS) entry which is preliminary data.</text>
</comment>
<gene>
    <name evidence="2" type="ORF">BT62DRAFT_510238</name>
</gene>
<dbReference type="EMBL" id="MU250526">
    <property type="protein sequence ID" value="KAG7450402.1"/>
    <property type="molecule type" value="Genomic_DNA"/>
</dbReference>
<dbReference type="Proteomes" id="UP000812287">
    <property type="component" value="Unassembled WGS sequence"/>
</dbReference>
<feature type="region of interest" description="Disordered" evidence="1">
    <location>
        <begin position="41"/>
        <end position="100"/>
    </location>
</feature>
<proteinExistence type="predicted"/>
<dbReference type="AlphaFoldDB" id="A0A9P7W1E2"/>
<keyword evidence="3" id="KW-1185">Reference proteome</keyword>
<dbReference type="RefSeq" id="XP_043043902.1">
    <property type="nucleotide sequence ID" value="XM_043181203.1"/>
</dbReference>
<evidence type="ECO:0000313" key="2">
    <source>
        <dbReference type="EMBL" id="KAG7450402.1"/>
    </source>
</evidence>
<organism evidence="2 3">
    <name type="scientific">Guyanagaster necrorhizus</name>
    <dbReference type="NCBI Taxonomy" id="856835"/>
    <lineage>
        <taxon>Eukaryota</taxon>
        <taxon>Fungi</taxon>
        <taxon>Dikarya</taxon>
        <taxon>Basidiomycota</taxon>
        <taxon>Agaricomycotina</taxon>
        <taxon>Agaricomycetes</taxon>
        <taxon>Agaricomycetidae</taxon>
        <taxon>Agaricales</taxon>
        <taxon>Marasmiineae</taxon>
        <taxon>Physalacriaceae</taxon>
        <taxon>Guyanagaster</taxon>
    </lineage>
</organism>
<name>A0A9P7W1E2_9AGAR</name>
<evidence type="ECO:0000256" key="1">
    <source>
        <dbReference type="SAM" id="MobiDB-lite"/>
    </source>
</evidence>
<reference evidence="2" key="1">
    <citation type="submission" date="2020-11" db="EMBL/GenBank/DDBJ databases">
        <title>Adaptations for nitrogen fixation in a non-lichenized fungal sporocarp promotes dispersal by wood-feeding termites.</title>
        <authorList>
            <consortium name="DOE Joint Genome Institute"/>
            <person name="Koch R.A."/>
            <person name="Yoon G."/>
            <person name="Arayal U."/>
            <person name="Lail K."/>
            <person name="Amirebrahimi M."/>
            <person name="Labutti K."/>
            <person name="Lipzen A."/>
            <person name="Riley R."/>
            <person name="Barry K."/>
            <person name="Henrissat B."/>
            <person name="Grigoriev I.V."/>
            <person name="Herr J.R."/>
            <person name="Aime M.C."/>
        </authorList>
    </citation>
    <scope>NUCLEOTIDE SEQUENCE</scope>
    <source>
        <strain evidence="2">MCA 3950</strain>
    </source>
</reference>
<evidence type="ECO:0000313" key="3">
    <source>
        <dbReference type="Proteomes" id="UP000812287"/>
    </source>
</evidence>
<accession>A0A9P7W1E2</accession>
<protein>
    <submittedName>
        <fullName evidence="2">Uncharacterized protein</fullName>
    </submittedName>
</protein>